<name>A0A0G1PLN7_9BACT</name>
<dbReference type="AlphaFoldDB" id="A0A0G1PLN7"/>
<dbReference type="InterPro" id="IPR011146">
    <property type="entry name" value="HIT-like"/>
</dbReference>
<evidence type="ECO:0000313" key="4">
    <source>
        <dbReference type="Proteomes" id="UP000034067"/>
    </source>
</evidence>
<feature type="short sequence motif" description="Histidine triad motif" evidence="1">
    <location>
        <begin position="101"/>
        <end position="105"/>
    </location>
</feature>
<sequence length="154" mass="18133">MLYKTFLKNLNRCPFCEPKDRIIKENKRAYLTYAIAPYHKHHLLVIPKKHDHAILDIRKNEMADITALIRYGLSLLHKLGYHNCSVLAREGKIGKIKSIEHMHYHVVPAVALGDLDHYGKQRKVITRKEINKILSDFKKAYGLRKMPEKHWKKN</sequence>
<dbReference type="GO" id="GO:0003824">
    <property type="term" value="F:catalytic activity"/>
    <property type="evidence" value="ECO:0007669"/>
    <property type="project" value="InterPro"/>
</dbReference>
<dbReference type="PANTHER" id="PTHR42997:SF1">
    <property type="entry name" value="AP-4-A PHOSPHORYLASE"/>
    <property type="match status" value="1"/>
</dbReference>
<comment type="caution">
    <text evidence="3">The sequence shown here is derived from an EMBL/GenBank/DDBJ whole genome shotgun (WGS) entry which is preliminary data.</text>
</comment>
<dbReference type="PANTHER" id="PTHR42997">
    <property type="entry name" value="HIT FAMILY HYDROLASE"/>
    <property type="match status" value="1"/>
</dbReference>
<organism evidence="3 4">
    <name type="scientific">Candidatus Azambacteria bacterium GW2011_GWB1_46_27</name>
    <dbReference type="NCBI Taxonomy" id="1618617"/>
    <lineage>
        <taxon>Bacteria</taxon>
        <taxon>Candidatus Azamiibacteriota</taxon>
    </lineage>
</organism>
<protein>
    <submittedName>
        <fullName evidence="3">Histidine triad nucleotide-binding protein 3</fullName>
    </submittedName>
</protein>
<dbReference type="EMBL" id="LCMJ01000046">
    <property type="protein sequence ID" value="KKU33587.1"/>
    <property type="molecule type" value="Genomic_DNA"/>
</dbReference>
<dbReference type="InterPro" id="IPR036265">
    <property type="entry name" value="HIT-like_sf"/>
</dbReference>
<dbReference type="InterPro" id="IPR052908">
    <property type="entry name" value="AP-4-A_phosphorylase"/>
</dbReference>
<accession>A0A0G1PLN7</accession>
<gene>
    <name evidence="3" type="ORF">UX48_C0046G0006</name>
</gene>
<dbReference type="Proteomes" id="UP000034067">
    <property type="component" value="Unassembled WGS sequence"/>
</dbReference>
<dbReference type="Pfam" id="PF01230">
    <property type="entry name" value="HIT"/>
    <property type="match status" value="1"/>
</dbReference>
<feature type="domain" description="HIT" evidence="2">
    <location>
        <begin position="9"/>
        <end position="117"/>
    </location>
</feature>
<dbReference type="Gene3D" id="3.30.428.10">
    <property type="entry name" value="HIT-like"/>
    <property type="match status" value="1"/>
</dbReference>
<evidence type="ECO:0000313" key="3">
    <source>
        <dbReference type="EMBL" id="KKU33587.1"/>
    </source>
</evidence>
<dbReference type="PROSITE" id="PS51084">
    <property type="entry name" value="HIT_2"/>
    <property type="match status" value="1"/>
</dbReference>
<proteinExistence type="predicted"/>
<reference evidence="3 4" key="1">
    <citation type="journal article" date="2015" name="Nature">
        <title>rRNA introns, odd ribosomes, and small enigmatic genomes across a large radiation of phyla.</title>
        <authorList>
            <person name="Brown C.T."/>
            <person name="Hug L.A."/>
            <person name="Thomas B.C."/>
            <person name="Sharon I."/>
            <person name="Castelle C.J."/>
            <person name="Singh A."/>
            <person name="Wilkins M.J."/>
            <person name="Williams K.H."/>
            <person name="Banfield J.F."/>
        </authorList>
    </citation>
    <scope>NUCLEOTIDE SEQUENCE [LARGE SCALE GENOMIC DNA]</scope>
</reference>
<evidence type="ECO:0000256" key="1">
    <source>
        <dbReference type="PROSITE-ProRule" id="PRU00464"/>
    </source>
</evidence>
<dbReference type="SUPFAM" id="SSF54197">
    <property type="entry name" value="HIT-like"/>
    <property type="match status" value="1"/>
</dbReference>
<evidence type="ECO:0000259" key="2">
    <source>
        <dbReference type="PROSITE" id="PS51084"/>
    </source>
</evidence>